<proteinExistence type="inferred from homology"/>
<dbReference type="InterPro" id="IPR000473">
    <property type="entry name" value="Ribosomal_bL36"/>
</dbReference>
<evidence type="ECO:0000256" key="4">
    <source>
        <dbReference type="HAMAP-Rule" id="MF_00251"/>
    </source>
</evidence>
<evidence type="ECO:0000256" key="2">
    <source>
        <dbReference type="ARBA" id="ARBA00022980"/>
    </source>
</evidence>
<sequence>MKVVSSLKSLKGRHPDCQVVRRKGRVYVICKSNPRFKARQG</sequence>
<evidence type="ECO:0000313" key="6">
    <source>
        <dbReference type="EMBL" id="MDQ8195188.1"/>
    </source>
</evidence>
<evidence type="ECO:0000256" key="5">
    <source>
        <dbReference type="RuleBase" id="RU000571"/>
    </source>
</evidence>
<evidence type="ECO:0000313" key="7">
    <source>
        <dbReference type="Proteomes" id="UP001243717"/>
    </source>
</evidence>
<gene>
    <name evidence="6" type="primary">ykgO</name>
    <name evidence="4" type="synonym">rpmJ</name>
    <name evidence="6" type="ORF">QEH59_12180</name>
</gene>
<dbReference type="NCBIfam" id="TIGR01022">
    <property type="entry name" value="rpmJ_bact"/>
    <property type="match status" value="1"/>
</dbReference>
<dbReference type="RefSeq" id="WP_308985645.1">
    <property type="nucleotide sequence ID" value="NZ_JARXIC010000020.1"/>
</dbReference>
<organism evidence="6 7">
    <name type="scientific">Thalassobacterium sedimentorum</name>
    <dbReference type="NCBI Taxonomy" id="3041258"/>
    <lineage>
        <taxon>Bacteria</taxon>
        <taxon>Pseudomonadati</taxon>
        <taxon>Verrucomicrobiota</taxon>
        <taxon>Opitutia</taxon>
        <taxon>Puniceicoccales</taxon>
        <taxon>Coraliomargaritaceae</taxon>
        <taxon>Thalassobacterium</taxon>
    </lineage>
</organism>
<reference evidence="6 7" key="1">
    <citation type="submission" date="2023-04" db="EMBL/GenBank/DDBJ databases">
        <title>A novel bacteria isolated from coastal sediment.</title>
        <authorList>
            <person name="Liu X.-J."/>
            <person name="Du Z.-J."/>
        </authorList>
    </citation>
    <scope>NUCLEOTIDE SEQUENCE [LARGE SCALE GENOMIC DNA]</scope>
    <source>
        <strain evidence="6 7">SDUM461004</strain>
    </source>
</reference>
<dbReference type="PROSITE" id="PS00828">
    <property type="entry name" value="RIBOSOMAL_L36"/>
    <property type="match status" value="1"/>
</dbReference>
<dbReference type="InterPro" id="IPR047621">
    <property type="entry name" value="Ribosomal_L36_bact"/>
</dbReference>
<evidence type="ECO:0000256" key="3">
    <source>
        <dbReference type="ARBA" id="ARBA00023274"/>
    </source>
</evidence>
<dbReference type="PANTHER" id="PTHR47781:SF1">
    <property type="entry name" value="LARGE RIBOSOMAL SUBUNIT PROTEIN BL36B"/>
    <property type="match status" value="1"/>
</dbReference>
<evidence type="ECO:0000256" key="1">
    <source>
        <dbReference type="ARBA" id="ARBA00007645"/>
    </source>
</evidence>
<dbReference type="InterPro" id="IPR035977">
    <property type="entry name" value="Ribosomal_bL36_sp"/>
</dbReference>
<comment type="similarity">
    <text evidence="1 4 5">Belongs to the bacterial ribosomal protein bL36 family.</text>
</comment>
<dbReference type="Pfam" id="PF00444">
    <property type="entry name" value="Ribosomal_L36"/>
    <property type="match status" value="1"/>
</dbReference>
<dbReference type="SUPFAM" id="SSF57840">
    <property type="entry name" value="Ribosomal protein L36"/>
    <property type="match status" value="1"/>
</dbReference>
<keyword evidence="2 4" id="KW-0689">Ribosomal protein</keyword>
<keyword evidence="3 4" id="KW-0687">Ribonucleoprotein</keyword>
<protein>
    <recommendedName>
        <fullName evidence="4">Large ribosomal subunit protein bL36</fullName>
    </recommendedName>
</protein>
<comment type="caution">
    <text evidence="6">The sequence shown here is derived from an EMBL/GenBank/DDBJ whole genome shotgun (WGS) entry which is preliminary data.</text>
</comment>
<accession>A0ABU1ANJ7</accession>
<name>A0ABU1ANJ7_9BACT</name>
<dbReference type="Proteomes" id="UP001243717">
    <property type="component" value="Unassembled WGS sequence"/>
</dbReference>
<dbReference type="GO" id="GO:0005840">
    <property type="term" value="C:ribosome"/>
    <property type="evidence" value="ECO:0007669"/>
    <property type="project" value="UniProtKB-KW"/>
</dbReference>
<keyword evidence="7" id="KW-1185">Reference proteome</keyword>
<dbReference type="HAMAP" id="MF_00251">
    <property type="entry name" value="Ribosomal_bL36"/>
    <property type="match status" value="1"/>
</dbReference>
<dbReference type="PANTHER" id="PTHR47781">
    <property type="entry name" value="50S RIBOSOMAL PROTEIN L36 2"/>
    <property type="match status" value="1"/>
</dbReference>
<dbReference type="NCBIfam" id="NF002021">
    <property type="entry name" value="PRK00831.1"/>
    <property type="match status" value="1"/>
</dbReference>
<dbReference type="EMBL" id="JARXIC010000020">
    <property type="protein sequence ID" value="MDQ8195188.1"/>
    <property type="molecule type" value="Genomic_DNA"/>
</dbReference>